<proteinExistence type="predicted"/>
<dbReference type="InterPro" id="IPR036873">
    <property type="entry name" value="Rhodanese-like_dom_sf"/>
</dbReference>
<reference evidence="2" key="1">
    <citation type="submission" date="2022-08" db="EMBL/GenBank/DDBJ databases">
        <authorList>
            <person name="Dzunkova M."/>
            <person name="La Clair J."/>
            <person name="Tyml T."/>
            <person name="Doud D."/>
            <person name="Schulz F."/>
            <person name="Piquer S."/>
            <person name="Porcel Sanchis D."/>
            <person name="Osborn A."/>
            <person name="Robinson D."/>
            <person name="Louie K.B."/>
            <person name="Bowen B.P."/>
            <person name="Bowers R."/>
            <person name="Lee J."/>
            <person name="Arnau Llombart V."/>
            <person name="Diaz Villanueva W."/>
            <person name="Gosliner T."/>
            <person name="Northen T."/>
            <person name="Cheng J.-F."/>
            <person name="Burkart M.D."/>
            <person name="Woyke T."/>
        </authorList>
    </citation>
    <scope>NUCLEOTIDE SEQUENCE</scope>
    <source>
        <strain evidence="2">Df01</strain>
    </source>
</reference>
<evidence type="ECO:0000259" key="1">
    <source>
        <dbReference type="PROSITE" id="PS50206"/>
    </source>
</evidence>
<accession>A0ABT7QN31</accession>
<keyword evidence="3" id="KW-1185">Reference proteome</keyword>
<reference evidence="2" key="2">
    <citation type="journal article" date="2023" name="Microbiome">
        <title>Synthase-selected sorting approach identifies a beta-lactone synthase in a nudibranch symbiotic bacterium.</title>
        <authorList>
            <person name="Dzunkova M."/>
            <person name="La Clair J.J."/>
            <person name="Tyml T."/>
            <person name="Doud D."/>
            <person name="Schulz F."/>
            <person name="Piquer-Esteban S."/>
            <person name="Porcel Sanchis D."/>
            <person name="Osborn A."/>
            <person name="Robinson D."/>
            <person name="Louie K.B."/>
            <person name="Bowen B.P."/>
            <person name="Bowers R.M."/>
            <person name="Lee J."/>
            <person name="Arnau V."/>
            <person name="Diaz-Villanueva W."/>
            <person name="Stepanauskas R."/>
            <person name="Gosliner T."/>
            <person name="Date S.V."/>
            <person name="Northen T.R."/>
            <person name="Cheng J.F."/>
            <person name="Burkart M.D."/>
            <person name="Woyke T."/>
        </authorList>
    </citation>
    <scope>NUCLEOTIDE SEQUENCE</scope>
    <source>
        <strain evidence="2">Df01</strain>
    </source>
</reference>
<gene>
    <name evidence="2" type="ORF">NQX30_07115</name>
</gene>
<dbReference type="Proteomes" id="UP001168167">
    <property type="component" value="Unassembled WGS sequence"/>
</dbReference>
<dbReference type="PANTHER" id="PTHR44086">
    <property type="entry name" value="THIOSULFATE SULFURTRANSFERASE RDL2, MITOCHONDRIAL-RELATED"/>
    <property type="match status" value="1"/>
</dbReference>
<name>A0ABT7QN31_9GAMM</name>
<dbReference type="CDD" id="cd01522">
    <property type="entry name" value="RHOD_1"/>
    <property type="match status" value="1"/>
</dbReference>
<dbReference type="InterPro" id="IPR001763">
    <property type="entry name" value="Rhodanese-like_dom"/>
</dbReference>
<evidence type="ECO:0000313" key="3">
    <source>
        <dbReference type="Proteomes" id="UP001168167"/>
    </source>
</evidence>
<dbReference type="EMBL" id="JANQAO010000004">
    <property type="protein sequence ID" value="MDM5148131.1"/>
    <property type="molecule type" value="Genomic_DNA"/>
</dbReference>
<dbReference type="PANTHER" id="PTHR44086:SF10">
    <property type="entry name" value="THIOSULFATE SULFURTRANSFERASE_RHODANESE-LIKE DOMAIN-CONTAINING PROTEIN 3"/>
    <property type="match status" value="1"/>
</dbReference>
<dbReference type="SUPFAM" id="SSF52821">
    <property type="entry name" value="Rhodanese/Cell cycle control phosphatase"/>
    <property type="match status" value="1"/>
</dbReference>
<evidence type="ECO:0000313" key="2">
    <source>
        <dbReference type="EMBL" id="MDM5148131.1"/>
    </source>
</evidence>
<dbReference type="PROSITE" id="PS50206">
    <property type="entry name" value="RHODANESE_3"/>
    <property type="match status" value="1"/>
</dbReference>
<feature type="domain" description="Rhodanese" evidence="1">
    <location>
        <begin position="37"/>
        <end position="136"/>
    </location>
</feature>
<organism evidence="2 3">
    <name type="scientific">Candidatus Doriopsillibacter californiensis</name>
    <dbReference type="NCBI Taxonomy" id="2970740"/>
    <lineage>
        <taxon>Bacteria</taxon>
        <taxon>Pseudomonadati</taxon>
        <taxon>Pseudomonadota</taxon>
        <taxon>Gammaproteobacteria</taxon>
        <taxon>Candidatus Tethybacterales</taxon>
        <taxon>Candidatus Persebacteraceae</taxon>
        <taxon>Candidatus Doriopsillibacter</taxon>
    </lineage>
</organism>
<comment type="caution">
    <text evidence="2">The sequence shown here is derived from an EMBL/GenBank/DDBJ whole genome shotgun (WGS) entry which is preliminary data.</text>
</comment>
<dbReference type="Pfam" id="PF00581">
    <property type="entry name" value="Rhodanese"/>
    <property type="match status" value="1"/>
</dbReference>
<sequence>MTTAKQALAAAVQRKQQLDLPYAGALTPDEAHTLWQEEPQAMLVDVRTIPEMTYVGRVPNAVAIQWQFFPDMTVNEAFLDELKKIADVNQPVMFLCRSGVRSHYAATVATEAGYCAAFNILEGFEGELDTNGHRGKINGWRCRRLPWVQS</sequence>
<dbReference type="Gene3D" id="3.40.250.10">
    <property type="entry name" value="Rhodanese-like domain"/>
    <property type="match status" value="1"/>
</dbReference>
<protein>
    <submittedName>
        <fullName evidence="2">Rhodanese-like domain-containing protein</fullName>
    </submittedName>
</protein>